<proteinExistence type="predicted"/>
<organism evidence="1 2">
    <name type="scientific">Gossypium arboreum</name>
    <name type="common">Tree cotton</name>
    <name type="synonym">Gossypium nanking</name>
    <dbReference type="NCBI Taxonomy" id="29729"/>
    <lineage>
        <taxon>Eukaryota</taxon>
        <taxon>Viridiplantae</taxon>
        <taxon>Streptophyta</taxon>
        <taxon>Embryophyta</taxon>
        <taxon>Tracheophyta</taxon>
        <taxon>Spermatophyta</taxon>
        <taxon>Magnoliopsida</taxon>
        <taxon>eudicotyledons</taxon>
        <taxon>Gunneridae</taxon>
        <taxon>Pentapetalae</taxon>
        <taxon>rosids</taxon>
        <taxon>malvids</taxon>
        <taxon>Malvales</taxon>
        <taxon>Malvaceae</taxon>
        <taxon>Malvoideae</taxon>
        <taxon>Gossypium</taxon>
    </lineage>
</organism>
<sequence length="26" mass="3062">MTWLSNVVTRSIQTRKYFSHTCTNST</sequence>
<accession>A0A0B0N4X2</accession>
<dbReference type="Proteomes" id="UP000032142">
    <property type="component" value="Unassembled WGS sequence"/>
</dbReference>
<dbReference type="EMBL" id="JRRC01483357">
    <property type="protein sequence ID" value="KHG07835.1"/>
    <property type="molecule type" value="Genomic_DNA"/>
</dbReference>
<keyword evidence="2" id="KW-1185">Reference proteome</keyword>
<protein>
    <submittedName>
        <fullName evidence="1">Uncharacterized protein</fullName>
    </submittedName>
</protein>
<gene>
    <name evidence="1" type="ORF">F383_35164</name>
</gene>
<dbReference type="AlphaFoldDB" id="A0A0B0N4X2"/>
<name>A0A0B0N4X2_GOSAR</name>
<comment type="caution">
    <text evidence="1">The sequence shown here is derived from an EMBL/GenBank/DDBJ whole genome shotgun (WGS) entry which is preliminary data.</text>
</comment>
<reference evidence="2" key="1">
    <citation type="submission" date="2014-09" db="EMBL/GenBank/DDBJ databases">
        <authorList>
            <person name="Mudge J."/>
            <person name="Ramaraj T."/>
            <person name="Lindquist I.E."/>
            <person name="Bharti A.K."/>
            <person name="Sundararajan A."/>
            <person name="Cameron C.T."/>
            <person name="Woodward J.E."/>
            <person name="May G.D."/>
            <person name="Brubaker C."/>
            <person name="Broadhvest J."/>
            <person name="Wilkins T.A."/>
        </authorList>
    </citation>
    <scope>NUCLEOTIDE SEQUENCE</scope>
    <source>
        <strain evidence="2">cv. AKA8401</strain>
    </source>
</reference>
<evidence type="ECO:0000313" key="1">
    <source>
        <dbReference type="EMBL" id="KHG07835.1"/>
    </source>
</evidence>
<evidence type="ECO:0000313" key="2">
    <source>
        <dbReference type="Proteomes" id="UP000032142"/>
    </source>
</evidence>